<dbReference type="OMA" id="WEWDRIF"/>
<dbReference type="Gene3D" id="3.40.640.10">
    <property type="entry name" value="Type I PLP-dependent aspartate aminotransferase-like (Major domain)"/>
    <property type="match status" value="1"/>
</dbReference>
<dbReference type="GO" id="GO:0008265">
    <property type="term" value="F:molybdenum cofactor sulfurtransferase activity"/>
    <property type="evidence" value="ECO:0007669"/>
    <property type="project" value="TreeGrafter"/>
</dbReference>
<name>W3XN91_PESFW</name>
<feature type="domain" description="Aminotransferase class V" evidence="1">
    <location>
        <begin position="172"/>
        <end position="464"/>
    </location>
</feature>
<proteinExistence type="predicted"/>
<accession>W3XN91</accession>
<keyword evidence="3" id="KW-1185">Reference proteome</keyword>
<dbReference type="Proteomes" id="UP000030651">
    <property type="component" value="Unassembled WGS sequence"/>
</dbReference>
<dbReference type="InterPro" id="IPR015421">
    <property type="entry name" value="PyrdxlP-dep_Trfase_major"/>
</dbReference>
<dbReference type="GO" id="GO:0043545">
    <property type="term" value="P:molybdopterin cofactor metabolic process"/>
    <property type="evidence" value="ECO:0007669"/>
    <property type="project" value="TreeGrafter"/>
</dbReference>
<dbReference type="HOGENOM" id="CLU_010913_2_1_1"/>
<evidence type="ECO:0000313" key="3">
    <source>
        <dbReference type="Proteomes" id="UP000030651"/>
    </source>
</evidence>
<dbReference type="STRING" id="1229662.W3XN91"/>
<dbReference type="InterPro" id="IPR015422">
    <property type="entry name" value="PyrdxlP-dep_Trfase_small"/>
</dbReference>
<dbReference type="InterPro" id="IPR000192">
    <property type="entry name" value="Aminotrans_V_dom"/>
</dbReference>
<dbReference type="GeneID" id="19266364"/>
<dbReference type="PANTHER" id="PTHR14237:SF80">
    <property type="entry name" value="MOLYBDENUM COFACTOR SULFURASE"/>
    <property type="match status" value="1"/>
</dbReference>
<dbReference type="RefSeq" id="XP_007828123.1">
    <property type="nucleotide sequence ID" value="XM_007829932.1"/>
</dbReference>
<dbReference type="KEGG" id="pfy:PFICI_01351"/>
<evidence type="ECO:0000313" key="2">
    <source>
        <dbReference type="EMBL" id="ETS87523.1"/>
    </source>
</evidence>
<protein>
    <recommendedName>
        <fullName evidence="1">Aminotransferase class V domain-containing protein</fullName>
    </recommendedName>
</protein>
<dbReference type="Gene3D" id="3.90.1150.10">
    <property type="entry name" value="Aspartate Aminotransferase, domain 1"/>
    <property type="match status" value="1"/>
</dbReference>
<dbReference type="AlphaFoldDB" id="W3XN91"/>
<dbReference type="Pfam" id="PF00266">
    <property type="entry name" value="Aminotran_5"/>
    <property type="match status" value="2"/>
</dbReference>
<reference evidence="3" key="1">
    <citation type="journal article" date="2015" name="BMC Genomics">
        <title>Genomic and transcriptomic analysis of the endophytic fungus Pestalotiopsis fici reveals its lifestyle and high potential for synthesis of natural products.</title>
        <authorList>
            <person name="Wang X."/>
            <person name="Zhang X."/>
            <person name="Liu L."/>
            <person name="Xiang M."/>
            <person name="Wang W."/>
            <person name="Sun X."/>
            <person name="Che Y."/>
            <person name="Guo L."/>
            <person name="Liu G."/>
            <person name="Guo L."/>
            <person name="Wang C."/>
            <person name="Yin W.B."/>
            <person name="Stadler M."/>
            <person name="Zhang X."/>
            <person name="Liu X."/>
        </authorList>
    </citation>
    <scope>NUCLEOTIDE SEQUENCE [LARGE SCALE GENOMIC DNA]</scope>
    <source>
        <strain evidence="3">W106-1 / CGMCC3.15140</strain>
    </source>
</reference>
<dbReference type="SUPFAM" id="SSF53383">
    <property type="entry name" value="PLP-dependent transferases"/>
    <property type="match status" value="1"/>
</dbReference>
<feature type="domain" description="Aminotransferase class V" evidence="1">
    <location>
        <begin position="24"/>
        <end position="108"/>
    </location>
</feature>
<dbReference type="InterPro" id="IPR015424">
    <property type="entry name" value="PyrdxlP-dep_Trfase"/>
</dbReference>
<dbReference type="eggNOG" id="KOG2142">
    <property type="taxonomic scope" value="Eukaryota"/>
</dbReference>
<gene>
    <name evidence="2" type="ORF">PFICI_01351</name>
</gene>
<dbReference type="InParanoid" id="W3XN91"/>
<sequence length="550" mass="60894">MEDGYNPEVEALRQTEYPHMNNGIYLDHSGATIYAKSTVEQFTQKMISNLYGNPHSENLPAQCSGTVVDEVRAKTLRFLGADPKHFDLVFVANATAAIKLVAESFRDLAEKSRDGRFWYGYHKDSHTSLVGVREYTHGRHHFFESDGEVEEWLRSPPPSSSRFAVRREADRRLGLFAYPGQSNMSGKRLPVSWAGSIRRARHLKNTYTLFDAAALAMTSPMEYVFRDPDNAPDFTCLSLYKIFGFPDIGALVIRRGSGHILALRKYFGGGNTMLGQSWHKSKGLDASAYKLHEGLEDGTLPFHSILALGEAIDVHERLFHSMAKISLHTTCLAHYLFDALSRLQHWNGVPVCRIYSDDVSAFGDPSRQGSVIAFNVVDADEEYIPYSDVEARANNAGIYIRSGGVCNPGGIFAALGYEPWMTERALSAGHHCGSQGIDIINRLPTGIVRVSLGAMSTRQDVDTFLDFMQKTFVEQESENGLWADSPRSTVCSAMCSSVHAVVAAAAEGAAVDKDLTGNAGYSTMHHKSFPDVRELPRPRPLFWTTPLPVS</sequence>
<dbReference type="OrthoDB" id="10264306at2759"/>
<dbReference type="EMBL" id="KI912109">
    <property type="protein sequence ID" value="ETS87523.1"/>
    <property type="molecule type" value="Genomic_DNA"/>
</dbReference>
<evidence type="ECO:0000259" key="1">
    <source>
        <dbReference type="Pfam" id="PF00266"/>
    </source>
</evidence>
<dbReference type="PANTHER" id="PTHR14237">
    <property type="entry name" value="MOLYBDOPTERIN COFACTOR SULFURASE MOSC"/>
    <property type="match status" value="1"/>
</dbReference>
<organism evidence="2 3">
    <name type="scientific">Pestalotiopsis fici (strain W106-1 / CGMCC3.15140)</name>
    <dbReference type="NCBI Taxonomy" id="1229662"/>
    <lineage>
        <taxon>Eukaryota</taxon>
        <taxon>Fungi</taxon>
        <taxon>Dikarya</taxon>
        <taxon>Ascomycota</taxon>
        <taxon>Pezizomycotina</taxon>
        <taxon>Sordariomycetes</taxon>
        <taxon>Xylariomycetidae</taxon>
        <taxon>Amphisphaeriales</taxon>
        <taxon>Sporocadaceae</taxon>
        <taxon>Pestalotiopsis</taxon>
    </lineage>
</organism>